<dbReference type="eggNOG" id="COG1233">
    <property type="taxonomic scope" value="Bacteria"/>
</dbReference>
<dbReference type="PANTHER" id="PTHR46091">
    <property type="entry name" value="BLR7054 PROTEIN"/>
    <property type="match status" value="1"/>
</dbReference>
<gene>
    <name evidence="7" type="ORF">DesfrDRAFT_0867</name>
</gene>
<accession>E1JTB8</accession>
<evidence type="ECO:0000256" key="2">
    <source>
        <dbReference type="ARBA" id="ARBA00022729"/>
    </source>
</evidence>
<dbReference type="PANTHER" id="PTHR46091:SF3">
    <property type="entry name" value="AMINE OXIDASE DOMAIN-CONTAINING PROTEIN"/>
    <property type="match status" value="1"/>
</dbReference>
<keyword evidence="1" id="KW-0285">Flavoprotein</keyword>
<proteinExistence type="predicted"/>
<reference evidence="7 8" key="1">
    <citation type="submission" date="2010-08" db="EMBL/GenBank/DDBJ databases">
        <title>The draft genome of Desulfovibrio fructosovorans JJ.</title>
        <authorList>
            <consortium name="US DOE Joint Genome Institute (JGI-PGF)"/>
            <person name="Lucas S."/>
            <person name="Copeland A."/>
            <person name="Lapidus A."/>
            <person name="Cheng J.-F."/>
            <person name="Bruce D."/>
            <person name="Goodwin L."/>
            <person name="Pitluck S."/>
            <person name="Land M.L."/>
            <person name="Hauser L."/>
            <person name="Chang Y.-J."/>
            <person name="Jeffries C."/>
            <person name="Wall J.D."/>
            <person name="Stahl D.A."/>
            <person name="Arkin A.P."/>
            <person name="Dehal P."/>
            <person name="Stolyar S.M."/>
            <person name="Hazen T.C."/>
            <person name="Woyke T.J."/>
        </authorList>
    </citation>
    <scope>NUCLEOTIDE SEQUENCE [LARGE SCALE GENOMIC DNA]</scope>
    <source>
        <strain evidence="7 8">JJ</strain>
    </source>
</reference>
<dbReference type="STRING" id="596151.DesfrDRAFT_0867"/>
<name>E1JTB8_SOLFR</name>
<sequence>MWRGVMTETHTLDKGLAESNRSQFPTLFPNLWMIRDKTVGQLVDAHVRDPKLKAILTQSCGYYGLPPSQLSAFYYLLPTGDYLENGGSYVKGTSQNLSNALAKAVTDAGGEVLYGTRVGSIVMGKGRVTGVKTHDGREFKAKVVVCNASAPQVFGKLLPSGSVPKDERSKLETYTYSPSSFIVWLGLNRDITKQFSHPAISYYASYDQDANYKNAIDCNFKKSGFSLMVYDNLVSGYSPSGCSSVSIMGLCGYGAWKEMEGDYLAGRKTQYNKKKQKLTDLLISLAEERAIPGLSKMIVMSDSATPLTNFRFTLNTAGALYGYNQSTDNSFMSRLSNKTGVPGLYLASAWGNPGGGFGGALLGGKSAFKSIAEDKVA</sequence>
<dbReference type="AlphaFoldDB" id="E1JTB8"/>
<keyword evidence="8" id="KW-1185">Reference proteome</keyword>
<dbReference type="GO" id="GO:0016491">
    <property type="term" value="F:oxidoreductase activity"/>
    <property type="evidence" value="ECO:0007669"/>
    <property type="project" value="InterPro"/>
</dbReference>
<dbReference type="Gene3D" id="3.50.50.60">
    <property type="entry name" value="FAD/NAD(P)-binding domain"/>
    <property type="match status" value="1"/>
</dbReference>
<evidence type="ECO:0000259" key="6">
    <source>
        <dbReference type="Pfam" id="PF01593"/>
    </source>
</evidence>
<evidence type="ECO:0000256" key="3">
    <source>
        <dbReference type="ARBA" id="ARBA00022827"/>
    </source>
</evidence>
<dbReference type="Pfam" id="PF01593">
    <property type="entry name" value="Amino_oxidase"/>
    <property type="match status" value="1"/>
</dbReference>
<evidence type="ECO:0000256" key="5">
    <source>
        <dbReference type="ARBA" id="ARBA00023027"/>
    </source>
</evidence>
<dbReference type="SUPFAM" id="SSF51905">
    <property type="entry name" value="FAD/NAD(P)-binding domain"/>
    <property type="match status" value="1"/>
</dbReference>
<evidence type="ECO:0000256" key="1">
    <source>
        <dbReference type="ARBA" id="ARBA00022630"/>
    </source>
</evidence>
<keyword evidence="5" id="KW-0520">NAD</keyword>
<dbReference type="InterPro" id="IPR036188">
    <property type="entry name" value="FAD/NAD-bd_sf"/>
</dbReference>
<keyword evidence="4" id="KW-0521">NADP</keyword>
<keyword evidence="2" id="KW-0732">Signal</keyword>
<feature type="domain" description="Amine oxidase" evidence="6">
    <location>
        <begin position="43"/>
        <end position="189"/>
    </location>
</feature>
<keyword evidence="3" id="KW-0274">FAD</keyword>
<protein>
    <submittedName>
        <fullName evidence="7">FAD dependent oxidoreductase</fullName>
    </submittedName>
</protein>
<evidence type="ECO:0000313" key="8">
    <source>
        <dbReference type="Proteomes" id="UP000006250"/>
    </source>
</evidence>
<dbReference type="Proteomes" id="UP000006250">
    <property type="component" value="Unassembled WGS sequence"/>
</dbReference>
<dbReference type="InterPro" id="IPR002937">
    <property type="entry name" value="Amino_oxidase"/>
</dbReference>
<evidence type="ECO:0000256" key="4">
    <source>
        <dbReference type="ARBA" id="ARBA00022857"/>
    </source>
</evidence>
<evidence type="ECO:0000313" key="7">
    <source>
        <dbReference type="EMBL" id="EFL52378.1"/>
    </source>
</evidence>
<comment type="caution">
    <text evidence="7">The sequence shown here is derived from an EMBL/GenBank/DDBJ whole genome shotgun (WGS) entry which is preliminary data.</text>
</comment>
<dbReference type="InterPro" id="IPR052206">
    <property type="entry name" value="Retinol_saturase"/>
</dbReference>
<organism evidence="7 8">
    <name type="scientific">Solidesulfovibrio fructosivorans JJ]</name>
    <dbReference type="NCBI Taxonomy" id="596151"/>
    <lineage>
        <taxon>Bacteria</taxon>
        <taxon>Pseudomonadati</taxon>
        <taxon>Thermodesulfobacteriota</taxon>
        <taxon>Desulfovibrionia</taxon>
        <taxon>Desulfovibrionales</taxon>
        <taxon>Desulfovibrionaceae</taxon>
        <taxon>Solidesulfovibrio</taxon>
    </lineage>
</organism>
<dbReference type="EMBL" id="AECZ01000004">
    <property type="protein sequence ID" value="EFL52378.1"/>
    <property type="molecule type" value="Genomic_DNA"/>
</dbReference>